<sequence>MQKNFTLSVLNIIQPKYHIKKVTVSLLALICLFVLSIQAVQADPWWKEGGDWDWSYNNGARWSIEDYFKTNEDDAIRIGNSHFQDWNDYPANYWYSGFDSYKTKFTVDDRNAYGYVQSNSNGYIPSENYFITVNGHQYSVSIGDASFKNKNKILFSPIDTSWLDYGERHYVTLEVRSKNTKYHTYVVDGGYLYKSPYSGKVYLEFAVPFNDFGEYGEDVNRSTTWNFNQKDNYGDGIDFEGASTLAIIPVVFAVIFVGIGLRKNKKYLSNLRKVKIN</sequence>
<keyword evidence="1" id="KW-0472">Membrane</keyword>
<dbReference type="NCBIfam" id="TIGR04145">
    <property type="entry name" value="Firmicu_CTERM"/>
    <property type="match status" value="1"/>
</dbReference>
<keyword evidence="1" id="KW-0812">Transmembrane</keyword>
<organism evidence="2 3">
    <name type="scientific">Ligilactobacillus salivarius</name>
    <dbReference type="NCBI Taxonomy" id="1624"/>
    <lineage>
        <taxon>Bacteria</taxon>
        <taxon>Bacillati</taxon>
        <taxon>Bacillota</taxon>
        <taxon>Bacilli</taxon>
        <taxon>Lactobacillales</taxon>
        <taxon>Lactobacillaceae</taxon>
        <taxon>Ligilactobacillus</taxon>
    </lineage>
</organism>
<evidence type="ECO:0000313" key="2">
    <source>
        <dbReference type="EMBL" id="WII27803.1"/>
    </source>
</evidence>
<protein>
    <submittedName>
        <fullName evidence="2">Uncharacterized protein</fullName>
    </submittedName>
</protein>
<gene>
    <name evidence="2" type="ORF">QFE45_05255</name>
</gene>
<dbReference type="EMBL" id="CP123971">
    <property type="protein sequence ID" value="WII27803.1"/>
    <property type="molecule type" value="Genomic_DNA"/>
</dbReference>
<dbReference type="AlphaFoldDB" id="A0AAX3X273"/>
<dbReference type="InterPro" id="IPR026409">
    <property type="entry name" value="Firmicu_CTERM"/>
</dbReference>
<dbReference type="RefSeq" id="WP_284650316.1">
    <property type="nucleotide sequence ID" value="NZ_CP123971.1"/>
</dbReference>
<feature type="transmembrane region" description="Helical" evidence="1">
    <location>
        <begin position="242"/>
        <end position="261"/>
    </location>
</feature>
<dbReference type="Proteomes" id="UP001231316">
    <property type="component" value="Chromosome"/>
</dbReference>
<evidence type="ECO:0000313" key="3">
    <source>
        <dbReference type="Proteomes" id="UP001231316"/>
    </source>
</evidence>
<proteinExistence type="predicted"/>
<reference evidence="2" key="1">
    <citation type="submission" date="2023-04" db="EMBL/GenBank/DDBJ databases">
        <title>Four porcine-derived lactic acid bacteria strains analyses and their evaluation as potential probiotics based on genomics.</title>
        <authorList>
            <person name="Niu D."/>
        </authorList>
    </citation>
    <scope>NUCLEOTIDE SEQUENCE</scope>
    <source>
        <strain evidence="2">ZSA5</strain>
    </source>
</reference>
<evidence type="ECO:0000256" key="1">
    <source>
        <dbReference type="SAM" id="Phobius"/>
    </source>
</evidence>
<accession>A0AAX3X273</accession>
<keyword evidence="1" id="KW-1133">Transmembrane helix</keyword>
<name>A0AAX3X273_9LACO</name>